<name>A0ABT3RI39_9BACT</name>
<comment type="caution">
    <text evidence="1">The sequence shown here is derived from an EMBL/GenBank/DDBJ whole genome shotgun (WGS) entry which is preliminary data.</text>
</comment>
<accession>A0ABT3RI39</accession>
<gene>
    <name evidence="1" type="ORF">OO017_16035</name>
</gene>
<sequence>MKLDAKLKESMLLIEPYLYRDHFAAFHPEFGLILYTFAAHLKDRWAKLPYFIFWIEENPSTQFSFSGGCLDYPNISNPLFYYDEWNQLKKSSLSDLTTLHSRGSFCAAKQMDLEMEGLRLSQSVPKEKMQLLERDIRFNQIISDNAAKLLTFRNAQPSSELYVMMTYLHEVLGGCSSEEVVDVIEAFLEDSTFSEDAYITPGLKIFEENISRFTNSTVNERGIASFTWLDLSHFDKQVSRFHQELIDNGYIGEETLLEDFKKAFNGSMLSSPLNIRYIKETPNGGHTSKASLLYLLHRLGEVGLVVKKDVLFGEAKASRDAYAARIEKVFVNFKGKPLAYLVKSRIDKRDPITNKRYVEPPVDRDSIESMIEAVQNA</sequence>
<evidence type="ECO:0000313" key="2">
    <source>
        <dbReference type="Proteomes" id="UP001207228"/>
    </source>
</evidence>
<evidence type="ECO:0000313" key="1">
    <source>
        <dbReference type="EMBL" id="MCX2741470.1"/>
    </source>
</evidence>
<proteinExistence type="predicted"/>
<reference evidence="1 2" key="1">
    <citation type="submission" date="2022-11" db="EMBL/GenBank/DDBJ databases">
        <title>The characterization of three novel Bacteroidetes species and genomic analysis of their roles in tidal elemental geochemical cycles.</title>
        <authorList>
            <person name="Ma K.-J."/>
        </authorList>
    </citation>
    <scope>NUCLEOTIDE SEQUENCE [LARGE SCALE GENOMIC DNA]</scope>
    <source>
        <strain evidence="1 2">M82</strain>
    </source>
</reference>
<dbReference type="EMBL" id="JAPFQO010000011">
    <property type="protein sequence ID" value="MCX2741470.1"/>
    <property type="molecule type" value="Genomic_DNA"/>
</dbReference>
<dbReference type="RefSeq" id="WP_266053689.1">
    <property type="nucleotide sequence ID" value="NZ_JAPFQO010000011.1"/>
</dbReference>
<protein>
    <submittedName>
        <fullName evidence="1">Uncharacterized protein</fullName>
    </submittedName>
</protein>
<organism evidence="1 2">
    <name type="scientific">Pontibacter anaerobius</name>
    <dbReference type="NCBI Taxonomy" id="2993940"/>
    <lineage>
        <taxon>Bacteria</taxon>
        <taxon>Pseudomonadati</taxon>
        <taxon>Bacteroidota</taxon>
        <taxon>Cytophagia</taxon>
        <taxon>Cytophagales</taxon>
        <taxon>Hymenobacteraceae</taxon>
        <taxon>Pontibacter</taxon>
    </lineage>
</organism>
<keyword evidence="2" id="KW-1185">Reference proteome</keyword>
<dbReference type="Proteomes" id="UP001207228">
    <property type="component" value="Unassembled WGS sequence"/>
</dbReference>